<accession>A0AA86T681</accession>
<evidence type="ECO:0000313" key="2">
    <source>
        <dbReference type="Proteomes" id="UP001179121"/>
    </source>
</evidence>
<name>A0AA86T681_9BACT</name>
<dbReference type="AlphaFoldDB" id="A0AA86T681"/>
<keyword evidence="2" id="KW-1185">Reference proteome</keyword>
<protein>
    <submittedName>
        <fullName evidence="1">Uncharacterized protein</fullName>
    </submittedName>
</protein>
<dbReference type="KEGG" id="nti:DNFV4_02831"/>
<organism evidence="1 2">
    <name type="scientific">Nitrospira tepida</name>
    <dbReference type="NCBI Taxonomy" id="2973512"/>
    <lineage>
        <taxon>Bacteria</taxon>
        <taxon>Pseudomonadati</taxon>
        <taxon>Nitrospirota</taxon>
        <taxon>Nitrospiria</taxon>
        <taxon>Nitrospirales</taxon>
        <taxon>Nitrospiraceae</taxon>
        <taxon>Nitrospira</taxon>
    </lineage>
</organism>
<dbReference type="Proteomes" id="UP001179121">
    <property type="component" value="Chromosome"/>
</dbReference>
<reference evidence="1" key="1">
    <citation type="submission" date="2022-10" db="EMBL/GenBank/DDBJ databases">
        <authorList>
            <person name="Koch H."/>
        </authorList>
    </citation>
    <scope>NUCLEOTIDE SEQUENCE</scope>
    <source>
        <strain evidence="1">DNF</strain>
    </source>
</reference>
<evidence type="ECO:0000313" key="1">
    <source>
        <dbReference type="EMBL" id="CAI4032401.1"/>
    </source>
</evidence>
<dbReference type="EMBL" id="OX365700">
    <property type="protein sequence ID" value="CAI4032401.1"/>
    <property type="molecule type" value="Genomic_DNA"/>
</dbReference>
<sequence length="61" mass="6894">MSKGKAEKGSWVFRDIPRDLMHRMKIAAAVQRKSVKQLLMDLSAAHLEEMEKKGMLPKGKG</sequence>
<gene>
    <name evidence="1" type="ORF">DNFV4_02831</name>
</gene>
<proteinExistence type="predicted"/>